<protein>
    <submittedName>
        <fullName evidence="4">Diaminopropionate ammonia-lyase</fullName>
        <ecNumber evidence="4">4.3.1.15</ecNumber>
    </submittedName>
</protein>
<dbReference type="EC" id="4.3.1.15" evidence="4"/>
<evidence type="ECO:0000259" key="3">
    <source>
        <dbReference type="Pfam" id="PF00291"/>
    </source>
</evidence>
<dbReference type="Pfam" id="PF00291">
    <property type="entry name" value="PALP"/>
    <property type="match status" value="1"/>
</dbReference>
<organism evidence="4 5">
    <name type="scientific">Pectinatus brassicae</name>
    <dbReference type="NCBI Taxonomy" id="862415"/>
    <lineage>
        <taxon>Bacteria</taxon>
        <taxon>Bacillati</taxon>
        <taxon>Bacillota</taxon>
        <taxon>Negativicutes</taxon>
        <taxon>Selenomonadales</taxon>
        <taxon>Selenomonadaceae</taxon>
        <taxon>Pectinatus</taxon>
    </lineage>
</organism>
<dbReference type="Proteomes" id="UP000559117">
    <property type="component" value="Unassembled WGS sequence"/>
</dbReference>
<dbReference type="InterPro" id="IPR019871">
    <property type="entry name" value="DiNH2propionate_NH3-lyase_sub"/>
</dbReference>
<dbReference type="RefSeq" id="WP_183859739.1">
    <property type="nucleotide sequence ID" value="NZ_JACHFH010000006.1"/>
</dbReference>
<feature type="domain" description="Tryptophan synthase beta chain-like PALP" evidence="3">
    <location>
        <begin position="37"/>
        <end position="355"/>
    </location>
</feature>
<dbReference type="EMBL" id="JACHFH010000006">
    <property type="protein sequence ID" value="MBB5335606.1"/>
    <property type="molecule type" value="Genomic_DNA"/>
</dbReference>
<dbReference type="InterPro" id="IPR001926">
    <property type="entry name" value="TrpB-like_PALP"/>
</dbReference>
<sequence length="399" mass="43909">MQLISFAQDKKNINNIEFLNSEHAEKVLNFHKSFPMYEKTPLRELKNLASHLGVKNFFVKDESYRFALNAFKVLGGSFAIGSYIAKKLNMDISELPFEKMVSDEIKEKLGNITFVTATDGNHGRGVAWTAKQLGQKAIVYMPKGSSLERFNNIKAEGAEVTITDLNYDDAVRMASENAEKYGWVMVQDTSWEGYQDIPRWIIQGYGTMALEAYQQLSEQPTHIFIQAGVGALAGAVTGFFANAYKGEEKPKITIVEPNAADCIFRTAKAADGRLHFVGGEMNTMMAGLACGEPCDIGWRVLESYADYAISCDDNISAKGMRVLGAPIDSDERIISGESGAAPVGAAIEILANNKYKELRAKLGLDENSVVLCFSTEGATDIENYRAITWDGKECSCENA</sequence>
<evidence type="ECO:0000313" key="4">
    <source>
        <dbReference type="EMBL" id="MBB5335606.1"/>
    </source>
</evidence>
<evidence type="ECO:0000256" key="2">
    <source>
        <dbReference type="ARBA" id="ARBA00022898"/>
    </source>
</evidence>
<dbReference type="NCBIfam" id="TIGR03528">
    <property type="entry name" value="2_3_DAP_am_ly"/>
    <property type="match status" value="1"/>
</dbReference>
<comment type="cofactor">
    <cofactor evidence="1">
        <name>pyridoxal 5'-phosphate</name>
        <dbReference type="ChEBI" id="CHEBI:597326"/>
    </cofactor>
</comment>
<keyword evidence="4" id="KW-0456">Lyase</keyword>
<comment type="caution">
    <text evidence="4">The sequence shown here is derived from an EMBL/GenBank/DDBJ whole genome shotgun (WGS) entry which is preliminary data.</text>
</comment>
<dbReference type="GO" id="GO:1901605">
    <property type="term" value="P:alpha-amino acid metabolic process"/>
    <property type="evidence" value="ECO:0007669"/>
    <property type="project" value="UniProtKB-ARBA"/>
</dbReference>
<proteinExistence type="predicted"/>
<evidence type="ECO:0000256" key="1">
    <source>
        <dbReference type="ARBA" id="ARBA00001933"/>
    </source>
</evidence>
<dbReference type="GO" id="GO:0008838">
    <property type="term" value="F:diaminopropionate ammonia-lyase activity"/>
    <property type="evidence" value="ECO:0007669"/>
    <property type="project" value="UniProtKB-EC"/>
</dbReference>
<dbReference type="Gene3D" id="3.40.50.1100">
    <property type="match status" value="2"/>
</dbReference>
<dbReference type="SUPFAM" id="SSF53686">
    <property type="entry name" value="Tryptophan synthase beta subunit-like PLP-dependent enzymes"/>
    <property type="match status" value="1"/>
</dbReference>
<evidence type="ECO:0000313" key="5">
    <source>
        <dbReference type="Proteomes" id="UP000559117"/>
    </source>
</evidence>
<dbReference type="GO" id="GO:0030170">
    <property type="term" value="F:pyridoxal phosphate binding"/>
    <property type="evidence" value="ECO:0007669"/>
    <property type="project" value="InterPro"/>
</dbReference>
<dbReference type="InterPro" id="IPR010081">
    <property type="entry name" value="DiNH2opropionate_NH3_lyase"/>
</dbReference>
<dbReference type="AlphaFoldDB" id="A0A840UES0"/>
<keyword evidence="2" id="KW-0663">Pyridoxal phosphate</keyword>
<dbReference type="NCBIfam" id="TIGR01747">
    <property type="entry name" value="diampropi_NH3ly"/>
    <property type="match status" value="1"/>
</dbReference>
<dbReference type="CDD" id="cd00640">
    <property type="entry name" value="Trp-synth-beta_II"/>
    <property type="match status" value="1"/>
</dbReference>
<accession>A0A840UES0</accession>
<gene>
    <name evidence="4" type="ORF">HNR32_000733</name>
</gene>
<reference evidence="4 5" key="1">
    <citation type="submission" date="2020-08" db="EMBL/GenBank/DDBJ databases">
        <title>Genomic Encyclopedia of Type Strains, Phase IV (KMG-IV): sequencing the most valuable type-strain genomes for metagenomic binning, comparative biology and taxonomic classification.</title>
        <authorList>
            <person name="Goeker M."/>
        </authorList>
    </citation>
    <scope>NUCLEOTIDE SEQUENCE [LARGE SCALE GENOMIC DNA]</scope>
    <source>
        <strain evidence="4 5">DSM 24661</strain>
    </source>
</reference>
<dbReference type="PANTHER" id="PTHR42937:SF1">
    <property type="entry name" value="DIAMINOPROPIONATE AMMONIA-LYASE"/>
    <property type="match status" value="1"/>
</dbReference>
<dbReference type="PANTHER" id="PTHR42937">
    <property type="match status" value="1"/>
</dbReference>
<keyword evidence="5" id="KW-1185">Reference proteome</keyword>
<name>A0A840UES0_9FIRM</name>
<dbReference type="NCBIfam" id="NF006058">
    <property type="entry name" value="PRK08206.1"/>
    <property type="match status" value="1"/>
</dbReference>
<dbReference type="InterPro" id="IPR036052">
    <property type="entry name" value="TrpB-like_PALP_sf"/>
</dbReference>